<gene>
    <name evidence="2" type="ORF">ACFSKW_39855</name>
</gene>
<dbReference type="InterPro" id="IPR029479">
    <property type="entry name" value="Nitroreductase"/>
</dbReference>
<sequence>MLLSQDAQDLLFREAHTTYGFTGEPVTDDEIRAVHDLVKYGPTAMNGQPLRVLLVRSDEARERLTAHMAPGNKPKIGKAPLVAILAADLDFHHELPRLFPANPNARDGFERDEAGRVASAKFNAGLQTAYFIVGLRAAGLAAGPMGGFDADGLSKEFFPQGDHHAVAVVNIGRHAESDSHYPRQHRLSYDEVVTVV</sequence>
<dbReference type="EC" id="1.1.1.298" evidence="2"/>
<keyword evidence="2" id="KW-0560">Oxidoreductase</keyword>
<protein>
    <submittedName>
        <fullName evidence="2">Malonic semialdehyde reductase</fullName>
        <ecNumber evidence="2">1.1.1.298</ecNumber>
    </submittedName>
</protein>
<comment type="caution">
    <text evidence="2">The sequence shown here is derived from an EMBL/GenBank/DDBJ whole genome shotgun (WGS) entry which is preliminary data.</text>
</comment>
<evidence type="ECO:0000313" key="2">
    <source>
        <dbReference type="EMBL" id="MFD1937641.1"/>
    </source>
</evidence>
<evidence type="ECO:0000313" key="3">
    <source>
        <dbReference type="Proteomes" id="UP001597368"/>
    </source>
</evidence>
<feature type="domain" description="Nitroreductase" evidence="1">
    <location>
        <begin position="14"/>
        <end position="173"/>
    </location>
</feature>
<dbReference type="SUPFAM" id="SSF55469">
    <property type="entry name" value="FMN-dependent nitroreductase-like"/>
    <property type="match status" value="1"/>
</dbReference>
<dbReference type="RefSeq" id="WP_379579010.1">
    <property type="nucleotide sequence ID" value="NZ_JBHUFV010000061.1"/>
</dbReference>
<dbReference type="PANTHER" id="PTHR43543:SF1">
    <property type="entry name" value="MALONIC SEMIALDEHYDE REDUCTASE RUTE-RELATED"/>
    <property type="match status" value="1"/>
</dbReference>
<dbReference type="EMBL" id="JBHUFV010000061">
    <property type="protein sequence ID" value="MFD1937641.1"/>
    <property type="molecule type" value="Genomic_DNA"/>
</dbReference>
<proteinExistence type="predicted"/>
<accession>A0ABW4T7E0</accession>
<dbReference type="Gene3D" id="3.40.109.10">
    <property type="entry name" value="NADH Oxidase"/>
    <property type="match status" value="1"/>
</dbReference>
<name>A0ABW4T7E0_9ACTN</name>
<dbReference type="PANTHER" id="PTHR43543">
    <property type="entry name" value="MALONIC SEMIALDEHYDE REDUCTASE RUTE-RELATED"/>
    <property type="match status" value="1"/>
</dbReference>
<dbReference type="Proteomes" id="UP001597368">
    <property type="component" value="Unassembled WGS sequence"/>
</dbReference>
<reference evidence="3" key="1">
    <citation type="journal article" date="2019" name="Int. J. Syst. Evol. Microbiol.">
        <title>The Global Catalogue of Microorganisms (GCM) 10K type strain sequencing project: providing services to taxonomists for standard genome sequencing and annotation.</title>
        <authorList>
            <consortium name="The Broad Institute Genomics Platform"/>
            <consortium name="The Broad Institute Genome Sequencing Center for Infectious Disease"/>
            <person name="Wu L."/>
            <person name="Ma J."/>
        </authorList>
    </citation>
    <scope>NUCLEOTIDE SEQUENCE [LARGE SCALE GENOMIC DNA]</scope>
    <source>
        <strain evidence="3">ICMP 6774ER</strain>
    </source>
</reference>
<keyword evidence="3" id="KW-1185">Reference proteome</keyword>
<dbReference type="InterPro" id="IPR050461">
    <property type="entry name" value="Nitroreductase_HadB/RutE"/>
</dbReference>
<dbReference type="GO" id="GO:0035527">
    <property type="term" value="F:3-hydroxypropionate dehydrogenase (NADP+) activity"/>
    <property type="evidence" value="ECO:0007669"/>
    <property type="project" value="UniProtKB-EC"/>
</dbReference>
<dbReference type="Pfam" id="PF00881">
    <property type="entry name" value="Nitroreductase"/>
    <property type="match status" value="1"/>
</dbReference>
<dbReference type="NCBIfam" id="NF003768">
    <property type="entry name" value="PRK05365.1"/>
    <property type="match status" value="1"/>
</dbReference>
<organism evidence="2 3">
    <name type="scientific">Nonomuraea mangrovi</name>
    <dbReference type="NCBI Taxonomy" id="2316207"/>
    <lineage>
        <taxon>Bacteria</taxon>
        <taxon>Bacillati</taxon>
        <taxon>Actinomycetota</taxon>
        <taxon>Actinomycetes</taxon>
        <taxon>Streptosporangiales</taxon>
        <taxon>Streptosporangiaceae</taxon>
        <taxon>Nonomuraea</taxon>
    </lineage>
</organism>
<evidence type="ECO:0000259" key="1">
    <source>
        <dbReference type="Pfam" id="PF00881"/>
    </source>
</evidence>
<dbReference type="InterPro" id="IPR000415">
    <property type="entry name" value="Nitroreductase-like"/>
</dbReference>